<evidence type="ECO:0000313" key="1">
    <source>
        <dbReference type="EMBL" id="SEQ96910.1"/>
    </source>
</evidence>
<dbReference type="AlphaFoldDB" id="A0A1H9KCN1"/>
<organism evidence="1 2">
    <name type="scientific">Neolewinella agarilytica</name>
    <dbReference type="NCBI Taxonomy" id="478744"/>
    <lineage>
        <taxon>Bacteria</taxon>
        <taxon>Pseudomonadati</taxon>
        <taxon>Bacteroidota</taxon>
        <taxon>Saprospiria</taxon>
        <taxon>Saprospirales</taxon>
        <taxon>Lewinellaceae</taxon>
        <taxon>Neolewinella</taxon>
    </lineage>
</organism>
<protein>
    <submittedName>
        <fullName evidence="1">Uncharacterized protein</fullName>
    </submittedName>
</protein>
<dbReference type="InParanoid" id="A0A1H9KCN1"/>
<evidence type="ECO:0000313" key="2">
    <source>
        <dbReference type="Proteomes" id="UP000199021"/>
    </source>
</evidence>
<proteinExistence type="predicted"/>
<dbReference type="RefSeq" id="WP_090170700.1">
    <property type="nucleotide sequence ID" value="NZ_FOFB01000020.1"/>
</dbReference>
<accession>A0A1H9KCN1</accession>
<dbReference type="Proteomes" id="UP000199021">
    <property type="component" value="Unassembled WGS sequence"/>
</dbReference>
<dbReference type="OrthoDB" id="955741at2"/>
<reference evidence="2" key="1">
    <citation type="submission" date="2016-10" db="EMBL/GenBank/DDBJ databases">
        <authorList>
            <person name="Varghese N."/>
            <person name="Submissions S."/>
        </authorList>
    </citation>
    <scope>NUCLEOTIDE SEQUENCE [LARGE SCALE GENOMIC DNA]</scope>
    <source>
        <strain evidence="2">DSM 24740</strain>
    </source>
</reference>
<keyword evidence="2" id="KW-1185">Reference proteome</keyword>
<sequence length="177" mass="21202">MVAQTQQGRYELTPYAPHAYVFTTERGNTYIVRFIRYWQEEVVELYIKKELEVFEIYFEVMEIKDKGYDRRIQFTIIGAIVDFLAENDRVGFFDIKREDGRGLELLRVYRIWLKMYERNRKEKSIMLNRIVSIPDQFDSHIACLVHPNNKSFKGQNVDQLMDSVLKEIFPRATLTPF</sequence>
<name>A0A1H9KCN1_9BACT</name>
<dbReference type="EMBL" id="FOFB01000020">
    <property type="protein sequence ID" value="SEQ96910.1"/>
    <property type="molecule type" value="Genomic_DNA"/>
</dbReference>
<dbReference type="STRING" id="478744.SAMN05444359_12049"/>
<gene>
    <name evidence="1" type="ORF">SAMN05444359_12049</name>
</gene>